<protein>
    <submittedName>
        <fullName evidence="2">Uncharacterized protein</fullName>
    </submittedName>
</protein>
<sequence length="638" mass="69759">MYSAEYSPEVKTDEEQEPKSPSDCQGCISNEEESQEDPSFDLVSQGEYFAMDGQGDEGTLQESQTQTHHQHHSYNNHHHPQYVQGQGDYQYLPGQHWLAGPSVITHGSPEQNTYSNNVLSVGAFGNQLPQFSGYNQNGGGTVLGGGCSTIHHTGPQQQQQISTMTTGGGGGGIGSICPLPALPMAYSMPTHGSSSSNNTRNSINSIMQGIVGQQSSMTYLNSCTNYSHTHHHGNGPSSSSAFSSHVCHHHGGQFGGTTSTSSSVTSHSTSTAGGTVSNAPASRMPWSTSSEILAYPGGLEVVWREVPETCQRLITMQDVPDTARMRGYFTVCELLSLKRNLMGRLEIVEAERSQITPREESVGVAVKEAMNTLDDTPQSQDSPLAEDVRKTRVKKSKDPEPSKEDEVPKETLPSSSPSPSSQPLEIATVITTATTVQTNCSTASKSGMVTSTATNSPVPHVHKQISQCTIPPPAYRTATLVFKLLQIGNNQIRSFSEMNPNRLRVLFNTQRITYECHLTLVKARDSIHGSVRKLLTVDIGFDQITMLRFGCNKLFLKVDGSPLLSVSYYPAEMDTTCPPMTEQDHLLLDQIDKGQLKLSPCHQIYFINERLVHLLEAQFKQHPRFRNIIQQLPEPVPC</sequence>
<feature type="compositionally biased region" description="Polar residues" evidence="1">
    <location>
        <begin position="373"/>
        <end position="382"/>
    </location>
</feature>
<reference evidence="2 3" key="1">
    <citation type="submission" date="2015-12" db="EMBL/GenBank/DDBJ databases">
        <title>The genome of Folsomia candida.</title>
        <authorList>
            <person name="Faddeeva A."/>
            <person name="Derks M.F."/>
            <person name="Anvar Y."/>
            <person name="Smit S."/>
            <person name="Van Straalen N."/>
            <person name="Roelofs D."/>
        </authorList>
    </citation>
    <scope>NUCLEOTIDE SEQUENCE [LARGE SCALE GENOMIC DNA]</scope>
    <source>
        <strain evidence="2 3">VU population</strain>
        <tissue evidence="2">Whole body</tissue>
    </source>
</reference>
<feature type="compositionally biased region" description="Low complexity" evidence="1">
    <location>
        <begin position="413"/>
        <end position="423"/>
    </location>
</feature>
<keyword evidence="3" id="KW-1185">Reference proteome</keyword>
<feature type="region of interest" description="Disordered" evidence="1">
    <location>
        <begin position="253"/>
        <end position="283"/>
    </location>
</feature>
<dbReference type="AlphaFoldDB" id="A0A226EU97"/>
<feature type="compositionally biased region" description="Basic and acidic residues" evidence="1">
    <location>
        <begin position="8"/>
        <end position="20"/>
    </location>
</feature>
<evidence type="ECO:0000313" key="2">
    <source>
        <dbReference type="EMBL" id="OXA61099.1"/>
    </source>
</evidence>
<organism evidence="2 3">
    <name type="scientific">Folsomia candida</name>
    <name type="common">Springtail</name>
    <dbReference type="NCBI Taxonomy" id="158441"/>
    <lineage>
        <taxon>Eukaryota</taxon>
        <taxon>Metazoa</taxon>
        <taxon>Ecdysozoa</taxon>
        <taxon>Arthropoda</taxon>
        <taxon>Hexapoda</taxon>
        <taxon>Collembola</taxon>
        <taxon>Entomobryomorpha</taxon>
        <taxon>Isotomoidea</taxon>
        <taxon>Isotomidae</taxon>
        <taxon>Proisotominae</taxon>
        <taxon>Folsomia</taxon>
    </lineage>
</organism>
<feature type="region of interest" description="Disordered" evidence="1">
    <location>
        <begin position="1"/>
        <end position="39"/>
    </location>
</feature>
<dbReference type="OrthoDB" id="10608271at2759"/>
<dbReference type="EMBL" id="LNIX01000002">
    <property type="protein sequence ID" value="OXA61099.1"/>
    <property type="molecule type" value="Genomic_DNA"/>
</dbReference>
<evidence type="ECO:0000313" key="3">
    <source>
        <dbReference type="Proteomes" id="UP000198287"/>
    </source>
</evidence>
<evidence type="ECO:0000256" key="1">
    <source>
        <dbReference type="SAM" id="MobiDB-lite"/>
    </source>
</evidence>
<feature type="compositionally biased region" description="Basic and acidic residues" evidence="1">
    <location>
        <begin position="386"/>
        <end position="409"/>
    </location>
</feature>
<feature type="compositionally biased region" description="Basic residues" evidence="1">
    <location>
        <begin position="68"/>
        <end position="80"/>
    </location>
</feature>
<dbReference type="Proteomes" id="UP000198287">
    <property type="component" value="Unassembled WGS sequence"/>
</dbReference>
<feature type="compositionally biased region" description="Low complexity" evidence="1">
    <location>
        <begin position="256"/>
        <end position="275"/>
    </location>
</feature>
<feature type="region of interest" description="Disordered" evidence="1">
    <location>
        <begin position="370"/>
        <end position="423"/>
    </location>
</feature>
<gene>
    <name evidence="2" type="ORF">Fcan01_05752</name>
</gene>
<proteinExistence type="predicted"/>
<accession>A0A226EU97</accession>
<name>A0A226EU97_FOLCA</name>
<feature type="region of interest" description="Disordered" evidence="1">
    <location>
        <begin position="51"/>
        <end position="85"/>
    </location>
</feature>
<comment type="caution">
    <text evidence="2">The sequence shown here is derived from an EMBL/GenBank/DDBJ whole genome shotgun (WGS) entry which is preliminary data.</text>
</comment>
<feature type="compositionally biased region" description="Acidic residues" evidence="1">
    <location>
        <begin position="30"/>
        <end position="39"/>
    </location>
</feature>